<feature type="compositionally biased region" description="Pro residues" evidence="6">
    <location>
        <begin position="34"/>
        <end position="48"/>
    </location>
</feature>
<feature type="region of interest" description="Disordered" evidence="6">
    <location>
        <begin position="171"/>
        <end position="357"/>
    </location>
</feature>
<dbReference type="Pfam" id="PF15237">
    <property type="entry name" value="PTRF_SDPR"/>
    <property type="match status" value="1"/>
</dbReference>
<comment type="subcellular location">
    <subcellularLocation>
        <location evidence="2">Cytoplasm</location>
    </subcellularLocation>
    <subcellularLocation>
        <location evidence="1">Membrane</location>
        <location evidence="1">Caveola</location>
    </subcellularLocation>
</comment>
<reference evidence="7" key="1">
    <citation type="journal article" date="2022" name="bioRxiv">
        <title>Sequencing and chromosome-scale assembly of the giantPleurodeles waltlgenome.</title>
        <authorList>
            <person name="Brown T."/>
            <person name="Elewa A."/>
            <person name="Iarovenko S."/>
            <person name="Subramanian E."/>
            <person name="Araus A.J."/>
            <person name="Petzold A."/>
            <person name="Susuki M."/>
            <person name="Suzuki K.-i.T."/>
            <person name="Hayashi T."/>
            <person name="Toyoda A."/>
            <person name="Oliveira C."/>
            <person name="Osipova E."/>
            <person name="Leigh N.D."/>
            <person name="Simon A."/>
            <person name="Yun M.H."/>
        </authorList>
    </citation>
    <scope>NUCLEOTIDE SEQUENCE</scope>
    <source>
        <strain evidence="7">20211129_DDA</strain>
        <tissue evidence="7">Liver</tissue>
    </source>
</reference>
<keyword evidence="5" id="KW-0472">Membrane</keyword>
<feature type="compositionally biased region" description="Basic and acidic residues" evidence="6">
    <location>
        <begin position="254"/>
        <end position="269"/>
    </location>
</feature>
<accession>A0AAV7PCG7</accession>
<dbReference type="PANTHER" id="PTHR15240:SF1">
    <property type="entry name" value="CAVEOLAE-ASSOCIATED PROTEIN 2"/>
    <property type="match status" value="1"/>
</dbReference>
<evidence type="ECO:0000256" key="2">
    <source>
        <dbReference type="ARBA" id="ARBA00004496"/>
    </source>
</evidence>
<feature type="region of interest" description="Disordered" evidence="6">
    <location>
        <begin position="1"/>
        <end position="51"/>
    </location>
</feature>
<comment type="similarity">
    <text evidence="3">Belongs to the CAVIN family.</text>
</comment>
<evidence type="ECO:0000313" key="8">
    <source>
        <dbReference type="Proteomes" id="UP001066276"/>
    </source>
</evidence>
<evidence type="ECO:0000256" key="5">
    <source>
        <dbReference type="ARBA" id="ARBA00023136"/>
    </source>
</evidence>
<dbReference type="GO" id="GO:0005737">
    <property type="term" value="C:cytoplasm"/>
    <property type="evidence" value="ECO:0007669"/>
    <property type="project" value="UniProtKB-SubCell"/>
</dbReference>
<keyword evidence="4" id="KW-0963">Cytoplasm</keyword>
<dbReference type="Proteomes" id="UP001066276">
    <property type="component" value="Chromosome 7"/>
</dbReference>
<evidence type="ECO:0000256" key="4">
    <source>
        <dbReference type="ARBA" id="ARBA00022490"/>
    </source>
</evidence>
<protein>
    <submittedName>
        <fullName evidence="7">Uncharacterized protein</fullName>
    </submittedName>
</protein>
<feature type="compositionally biased region" description="Basic and acidic residues" evidence="6">
    <location>
        <begin position="183"/>
        <end position="201"/>
    </location>
</feature>
<dbReference type="AlphaFoldDB" id="A0AAV7PCG7"/>
<evidence type="ECO:0000313" key="7">
    <source>
        <dbReference type="EMBL" id="KAJ1126021.1"/>
    </source>
</evidence>
<feature type="compositionally biased region" description="Basic and acidic residues" evidence="6">
    <location>
        <begin position="372"/>
        <end position="389"/>
    </location>
</feature>
<evidence type="ECO:0000256" key="6">
    <source>
        <dbReference type="SAM" id="MobiDB-lite"/>
    </source>
</evidence>
<dbReference type="InterPro" id="IPR026752">
    <property type="entry name" value="Cavin_fam"/>
</dbReference>
<organism evidence="7 8">
    <name type="scientific">Pleurodeles waltl</name>
    <name type="common">Iberian ribbed newt</name>
    <dbReference type="NCBI Taxonomy" id="8319"/>
    <lineage>
        <taxon>Eukaryota</taxon>
        <taxon>Metazoa</taxon>
        <taxon>Chordata</taxon>
        <taxon>Craniata</taxon>
        <taxon>Vertebrata</taxon>
        <taxon>Euteleostomi</taxon>
        <taxon>Amphibia</taxon>
        <taxon>Batrachia</taxon>
        <taxon>Caudata</taxon>
        <taxon>Salamandroidea</taxon>
        <taxon>Salamandridae</taxon>
        <taxon>Pleurodelinae</taxon>
        <taxon>Pleurodeles</taxon>
    </lineage>
</organism>
<gene>
    <name evidence="7" type="ORF">NDU88_004434</name>
</gene>
<dbReference type="GO" id="GO:0005901">
    <property type="term" value="C:caveola"/>
    <property type="evidence" value="ECO:0007669"/>
    <property type="project" value="UniProtKB-SubCell"/>
</dbReference>
<dbReference type="PANTHER" id="PTHR15240">
    <property type="entry name" value="CAVIN"/>
    <property type="match status" value="1"/>
</dbReference>
<comment type="caution">
    <text evidence="7">The sequence shown here is derived from an EMBL/GenBank/DDBJ whole genome shotgun (WGS) entry which is preliminary data.</text>
</comment>
<keyword evidence="8" id="KW-1185">Reference proteome</keyword>
<feature type="region of interest" description="Disordered" evidence="6">
    <location>
        <begin position="370"/>
        <end position="389"/>
    </location>
</feature>
<dbReference type="GO" id="GO:0005080">
    <property type="term" value="F:protein kinase C binding"/>
    <property type="evidence" value="ECO:0007669"/>
    <property type="project" value="TreeGrafter"/>
</dbReference>
<proteinExistence type="inferred from homology"/>
<evidence type="ECO:0000256" key="1">
    <source>
        <dbReference type="ARBA" id="ARBA00004345"/>
    </source>
</evidence>
<sequence length="389" mass="43239">MAEAAISDPWRSINPAPRYSFESPELVAPGLSPVEPPSEVPDLTPSPQPEGTQVNALTVLTLLEKLASMLDSVQQKQQRMAQWQTGMENSVKRVQGHVSRLSKEHTSTSNMVSKLMDRSLHLSANMKEARHHAVVRSSQIQRLEDHHEQIMNRSPFKVLLFQEEDEIPANVFLKEPTPAGEIQEEKGETSDEKTKPEEIWHTVDLSSDEELARAEEGRDDDSADEKTGESRAKKIRRSGLKKVDSLKKAFTRQNIEKTMNRLVPPEKREKIKKSLSPSLKKKSMPGSVSKGEDPATTNEKSIPEEEDAAPQEEKTEEPAPARDPGKISLSEEPTSSAMELAEAAPPKETETSESVKGTVTITMDNTWIAIGEDDKGEQAPDKEIQLDSE</sequence>
<name>A0AAV7PCG7_PLEWA</name>
<evidence type="ECO:0000256" key="3">
    <source>
        <dbReference type="ARBA" id="ARBA00008836"/>
    </source>
</evidence>
<feature type="compositionally biased region" description="Basic and acidic residues" evidence="6">
    <location>
        <begin position="311"/>
        <end position="325"/>
    </location>
</feature>
<dbReference type="EMBL" id="JANPWB010000011">
    <property type="protein sequence ID" value="KAJ1126021.1"/>
    <property type="molecule type" value="Genomic_DNA"/>
</dbReference>